<sequence>MEPSLTAQDCRRKRTHRRSGAVSLDLGFKRTFDNSKDLGQPSSSKGDEVTHDPESRTVEQKGNDTEQLLDLPNTETSTKRRNGFHGWFWAESILSLVYLYFGGSHKKKVPANSVPVVLNMEEHRPPPSSICTVTLQPLIDLDAALLTKPPNSSMFPGSENHQRSRSVTVSSPYFSGSSSTYHSSYKNGYSLRRKMSVIIEDADTISTSLLPSSDGVSDNLQNPQTAEEQSSKVDLTDGKEEIDQKVDFFKKDDILLDNSEKFLKDDQLMADLYNSFPVSCTKDTINHDNTAIKMNQQSIPKNTKGKRKWRRVLGKFMKQKNG</sequence>
<keyword evidence="3" id="KW-1185">Reference proteome</keyword>
<comment type="caution">
    <text evidence="2">The sequence shown here is derived from an EMBL/GenBank/DDBJ whole genome shotgun (WGS) entry which is preliminary data.</text>
</comment>
<dbReference type="VEuPathDB" id="FungiDB:T552_02234"/>
<protein>
    <submittedName>
        <fullName evidence="2">Uncharacterized protein</fullName>
    </submittedName>
</protein>
<reference evidence="3" key="1">
    <citation type="journal article" date="2016" name="Nat. Commun.">
        <title>Genome analysis of three Pneumocystis species reveals adaptation mechanisms to life exclusively in mammalian hosts.</title>
        <authorList>
            <person name="Ma L."/>
            <person name="Chen Z."/>
            <person name="Huang D.W."/>
            <person name="Kutty G."/>
            <person name="Ishihara M."/>
            <person name="Wang H."/>
            <person name="Abouelleil A."/>
            <person name="Bishop L."/>
            <person name="Davey E."/>
            <person name="Deng R."/>
            <person name="Deng X."/>
            <person name="Fan L."/>
            <person name="Fantoni G."/>
            <person name="Fitzgerald M."/>
            <person name="Gogineni E."/>
            <person name="Goldberg J.M."/>
            <person name="Handley G."/>
            <person name="Hu X."/>
            <person name="Huber C."/>
            <person name="Jiao X."/>
            <person name="Jones K."/>
            <person name="Levin J.Z."/>
            <person name="Liu Y."/>
            <person name="Macdonald P."/>
            <person name="Melnikov A."/>
            <person name="Raley C."/>
            <person name="Sassi M."/>
            <person name="Sherman B.T."/>
            <person name="Song X."/>
            <person name="Sykes S."/>
            <person name="Tran B."/>
            <person name="Walsh L."/>
            <person name="Xia Y."/>
            <person name="Yang J."/>
            <person name="Young S."/>
            <person name="Zeng Q."/>
            <person name="Zheng X."/>
            <person name="Stephens R."/>
            <person name="Nusbaum C."/>
            <person name="Birren B.W."/>
            <person name="Azadi P."/>
            <person name="Lempicki R.A."/>
            <person name="Cuomo C.A."/>
            <person name="Kovacs J.A."/>
        </authorList>
    </citation>
    <scope>NUCLEOTIDE SEQUENCE [LARGE SCALE GENOMIC DNA]</scope>
    <source>
        <strain evidence="3">B80</strain>
    </source>
</reference>
<gene>
    <name evidence="2" type="ORF">T552_02234</name>
</gene>
<feature type="compositionally biased region" description="Basic and acidic residues" evidence="1">
    <location>
        <begin position="27"/>
        <end position="36"/>
    </location>
</feature>
<name>A0A0W4ZHF2_PNEC8</name>
<evidence type="ECO:0000313" key="3">
    <source>
        <dbReference type="Proteomes" id="UP000054454"/>
    </source>
</evidence>
<dbReference type="RefSeq" id="XP_018225677.1">
    <property type="nucleotide sequence ID" value="XM_018370786.1"/>
</dbReference>
<dbReference type="GeneID" id="28936989"/>
<evidence type="ECO:0000256" key="1">
    <source>
        <dbReference type="SAM" id="MobiDB-lite"/>
    </source>
</evidence>
<feature type="region of interest" description="Disordered" evidence="1">
    <location>
        <begin position="1"/>
        <end position="77"/>
    </location>
</feature>
<dbReference type="AlphaFoldDB" id="A0A0W4ZHF2"/>
<feature type="compositionally biased region" description="Basic and acidic residues" evidence="1">
    <location>
        <begin position="45"/>
        <end position="64"/>
    </location>
</feature>
<dbReference type="OrthoDB" id="5392499at2759"/>
<feature type="compositionally biased region" description="Polar residues" evidence="1">
    <location>
        <begin position="209"/>
        <end position="228"/>
    </location>
</feature>
<accession>A0A0W4ZHF2</accession>
<proteinExistence type="predicted"/>
<evidence type="ECO:0000313" key="2">
    <source>
        <dbReference type="EMBL" id="KTW27795.1"/>
    </source>
</evidence>
<organism evidence="2 3">
    <name type="scientific">Pneumocystis carinii (strain B80)</name>
    <name type="common">Rat pneumocystis pneumonia agent</name>
    <name type="synonym">Pneumocystis carinii f. sp. carinii</name>
    <dbReference type="NCBI Taxonomy" id="1408658"/>
    <lineage>
        <taxon>Eukaryota</taxon>
        <taxon>Fungi</taxon>
        <taxon>Dikarya</taxon>
        <taxon>Ascomycota</taxon>
        <taxon>Taphrinomycotina</taxon>
        <taxon>Pneumocystomycetes</taxon>
        <taxon>Pneumocystaceae</taxon>
        <taxon>Pneumocystis</taxon>
    </lineage>
</organism>
<dbReference type="EMBL" id="LFVZ01000009">
    <property type="protein sequence ID" value="KTW27795.1"/>
    <property type="molecule type" value="Genomic_DNA"/>
</dbReference>
<feature type="region of interest" description="Disordered" evidence="1">
    <location>
        <begin position="209"/>
        <end position="235"/>
    </location>
</feature>
<dbReference type="Proteomes" id="UP000054454">
    <property type="component" value="Unassembled WGS sequence"/>
</dbReference>